<keyword evidence="1" id="KW-0472">Membrane</keyword>
<keyword evidence="3" id="KW-1185">Reference proteome</keyword>
<evidence type="ECO:0000313" key="2">
    <source>
        <dbReference type="EMBL" id="ORY88703.1"/>
    </source>
</evidence>
<dbReference type="EMBL" id="MCFF01000122">
    <property type="protein sequence ID" value="ORY88703.1"/>
    <property type="molecule type" value="Genomic_DNA"/>
</dbReference>
<dbReference type="AlphaFoldDB" id="A0A1Y2FXB4"/>
<sequence>MTFFSSLSFSSLPLPISVTSHIQLCLLSYSVLTFFDILRFFRPFISFLFIQFPFIFFRRFSSAAALSIAGPMTFLLIMSTFLLDKQEYMDTEDKK</sequence>
<dbReference type="InParanoid" id="A0A1Y2FXB4"/>
<name>A0A1Y2FXB4_9FUNG</name>
<evidence type="ECO:0000256" key="1">
    <source>
        <dbReference type="SAM" id="Phobius"/>
    </source>
</evidence>
<keyword evidence="1" id="KW-0812">Transmembrane</keyword>
<dbReference type="GeneID" id="33562942"/>
<feature type="transmembrane region" description="Helical" evidence="1">
    <location>
        <begin position="40"/>
        <end position="57"/>
    </location>
</feature>
<reference evidence="2 3" key="1">
    <citation type="submission" date="2016-07" db="EMBL/GenBank/DDBJ databases">
        <title>Pervasive Adenine N6-methylation of Active Genes in Fungi.</title>
        <authorList>
            <consortium name="DOE Joint Genome Institute"/>
            <person name="Mondo S.J."/>
            <person name="Dannebaum R.O."/>
            <person name="Kuo R.C."/>
            <person name="Labutti K."/>
            <person name="Haridas S."/>
            <person name="Kuo A."/>
            <person name="Salamov A."/>
            <person name="Ahrendt S.R."/>
            <person name="Lipzen A."/>
            <person name="Sullivan W."/>
            <person name="Andreopoulos W.B."/>
            <person name="Clum A."/>
            <person name="Lindquist E."/>
            <person name="Daum C."/>
            <person name="Ramamoorthy G.K."/>
            <person name="Gryganskyi A."/>
            <person name="Culley D."/>
            <person name="Magnuson J.K."/>
            <person name="James T.Y."/>
            <person name="O'Malley M.A."/>
            <person name="Stajich J.E."/>
            <person name="Spatafora J.W."/>
            <person name="Visel A."/>
            <person name="Grigoriev I.V."/>
        </authorList>
    </citation>
    <scope>NUCLEOTIDE SEQUENCE [LARGE SCALE GENOMIC DNA]</scope>
    <source>
        <strain evidence="2 3">NRRL 3116</strain>
    </source>
</reference>
<keyword evidence="1" id="KW-1133">Transmembrane helix</keyword>
<dbReference type="Proteomes" id="UP000193648">
    <property type="component" value="Unassembled WGS sequence"/>
</dbReference>
<proteinExistence type="predicted"/>
<dbReference type="RefSeq" id="XP_021875011.1">
    <property type="nucleotide sequence ID" value="XM_022021098.1"/>
</dbReference>
<feature type="transmembrane region" description="Helical" evidence="1">
    <location>
        <begin position="63"/>
        <end position="83"/>
    </location>
</feature>
<organism evidence="2 3">
    <name type="scientific">Lobosporangium transversale</name>
    <dbReference type="NCBI Taxonomy" id="64571"/>
    <lineage>
        <taxon>Eukaryota</taxon>
        <taxon>Fungi</taxon>
        <taxon>Fungi incertae sedis</taxon>
        <taxon>Mucoromycota</taxon>
        <taxon>Mortierellomycotina</taxon>
        <taxon>Mortierellomycetes</taxon>
        <taxon>Mortierellales</taxon>
        <taxon>Mortierellaceae</taxon>
        <taxon>Lobosporangium</taxon>
    </lineage>
</organism>
<gene>
    <name evidence="2" type="ORF">BCR41DRAFT_31271</name>
</gene>
<comment type="caution">
    <text evidence="2">The sequence shown here is derived from an EMBL/GenBank/DDBJ whole genome shotgun (WGS) entry which is preliminary data.</text>
</comment>
<protein>
    <submittedName>
        <fullName evidence="2">Uncharacterized protein</fullName>
    </submittedName>
</protein>
<evidence type="ECO:0000313" key="3">
    <source>
        <dbReference type="Proteomes" id="UP000193648"/>
    </source>
</evidence>
<accession>A0A1Y2FXB4</accession>